<feature type="non-terminal residue" evidence="4">
    <location>
        <position position="1"/>
    </location>
</feature>
<keyword evidence="3" id="KW-0687">Ribonucleoprotein</keyword>
<dbReference type="InterPro" id="IPR005484">
    <property type="entry name" value="Ribosomal_uL18_bac/plant/anim"/>
</dbReference>
<evidence type="ECO:0000256" key="3">
    <source>
        <dbReference type="ARBA" id="ARBA00023274"/>
    </source>
</evidence>
<sequence length="221" mass="25578">NFSFSQYGRKQMLHITLNFRPLRHVHLCLHFLRHLYLRSAITSLTFSNYICSDSSKNLTRDVGESRVSEGDLSDQLLSHSFSICSMKMSCLVSLTCSFVPFDTSLTRPTHSIIISSPIVNKSYSLQSLFLYLLTAWTRRSRGKAAKRPNRESWKQRTDTHMSPFLLNVFFYMKFIHAKVMHRPTRKVISVATTNARNIRTNIPEARDCIDTIKEHDTVFVP</sequence>
<evidence type="ECO:0000313" key="5">
    <source>
        <dbReference type="Proteomes" id="UP000824890"/>
    </source>
</evidence>
<comment type="similarity">
    <text evidence="1">Belongs to the universal ribosomal protein uL18 family.</text>
</comment>
<evidence type="ECO:0000256" key="1">
    <source>
        <dbReference type="ARBA" id="ARBA00007116"/>
    </source>
</evidence>
<proteinExistence type="inferred from homology"/>
<protein>
    <submittedName>
        <fullName evidence="4">Uncharacterized protein</fullName>
    </submittedName>
</protein>
<dbReference type="PANTHER" id="PTHR12899">
    <property type="entry name" value="39S RIBOSOMAL PROTEIN L18, MITOCHONDRIAL"/>
    <property type="match status" value="1"/>
</dbReference>
<comment type="caution">
    <text evidence="4">The sequence shown here is derived from an EMBL/GenBank/DDBJ whole genome shotgun (WGS) entry which is preliminary data.</text>
</comment>
<reference evidence="4 5" key="1">
    <citation type="submission" date="2021-05" db="EMBL/GenBank/DDBJ databases">
        <title>Genome Assembly of Synthetic Allotetraploid Brassica napus Reveals Homoeologous Exchanges between Subgenomes.</title>
        <authorList>
            <person name="Davis J.T."/>
        </authorList>
    </citation>
    <scope>NUCLEOTIDE SEQUENCE [LARGE SCALE GENOMIC DNA]</scope>
    <source>
        <strain evidence="5">cv. Da-Ae</strain>
        <tissue evidence="4">Seedling</tissue>
    </source>
</reference>
<organism evidence="4 5">
    <name type="scientific">Brassica napus</name>
    <name type="common">Rape</name>
    <dbReference type="NCBI Taxonomy" id="3708"/>
    <lineage>
        <taxon>Eukaryota</taxon>
        <taxon>Viridiplantae</taxon>
        <taxon>Streptophyta</taxon>
        <taxon>Embryophyta</taxon>
        <taxon>Tracheophyta</taxon>
        <taxon>Spermatophyta</taxon>
        <taxon>Magnoliopsida</taxon>
        <taxon>eudicotyledons</taxon>
        <taxon>Gunneridae</taxon>
        <taxon>Pentapetalae</taxon>
        <taxon>rosids</taxon>
        <taxon>malvids</taxon>
        <taxon>Brassicales</taxon>
        <taxon>Brassicaceae</taxon>
        <taxon>Brassiceae</taxon>
        <taxon>Brassica</taxon>
    </lineage>
</organism>
<dbReference type="PANTHER" id="PTHR12899:SF16">
    <property type="entry name" value="OS02G0689700 PROTEIN"/>
    <property type="match status" value="1"/>
</dbReference>
<dbReference type="EMBL" id="JAGKQM010000019">
    <property type="protein sequence ID" value="KAH0858729.1"/>
    <property type="molecule type" value="Genomic_DNA"/>
</dbReference>
<keyword evidence="5" id="KW-1185">Reference proteome</keyword>
<accession>A0ABQ7XS43</accession>
<keyword evidence="2" id="KW-0689">Ribosomal protein</keyword>
<evidence type="ECO:0000256" key="2">
    <source>
        <dbReference type="ARBA" id="ARBA00022980"/>
    </source>
</evidence>
<evidence type="ECO:0000313" key="4">
    <source>
        <dbReference type="EMBL" id="KAH0858729.1"/>
    </source>
</evidence>
<gene>
    <name evidence="4" type="ORF">HID58_086990</name>
</gene>
<dbReference type="Proteomes" id="UP000824890">
    <property type="component" value="Unassembled WGS sequence"/>
</dbReference>
<name>A0ABQ7XS43_BRANA</name>